<dbReference type="GO" id="GO:0004620">
    <property type="term" value="F:phospholipase activity"/>
    <property type="evidence" value="ECO:0007669"/>
    <property type="project" value="TreeGrafter"/>
</dbReference>
<dbReference type="PROSITE" id="PS51043">
    <property type="entry name" value="DDHD"/>
    <property type="match status" value="1"/>
</dbReference>
<feature type="region of interest" description="Disordered" evidence="2">
    <location>
        <begin position="1"/>
        <end position="43"/>
    </location>
</feature>
<dbReference type="AlphaFoldDB" id="G0N633"/>
<feature type="region of interest" description="Disordered" evidence="2">
    <location>
        <begin position="148"/>
        <end position="173"/>
    </location>
</feature>
<dbReference type="eggNOG" id="KOG2308">
    <property type="taxonomic scope" value="Eukaryota"/>
</dbReference>
<reference evidence="5" key="1">
    <citation type="submission" date="2011-07" db="EMBL/GenBank/DDBJ databases">
        <authorList>
            <consortium name="Caenorhabditis brenneri Sequencing and Analysis Consortium"/>
            <person name="Wilson R.K."/>
        </authorList>
    </citation>
    <scope>NUCLEOTIDE SEQUENCE [LARGE SCALE GENOMIC DNA]</scope>
    <source>
        <strain evidence="5">PB2801</strain>
    </source>
</reference>
<gene>
    <name evidence="4" type="ORF">CAEBREN_19402</name>
</gene>
<feature type="region of interest" description="Disordered" evidence="2">
    <location>
        <begin position="680"/>
        <end position="705"/>
    </location>
</feature>
<accession>G0N633</accession>
<organism evidence="5">
    <name type="scientific">Caenorhabditis brenneri</name>
    <name type="common">Nematode worm</name>
    <dbReference type="NCBI Taxonomy" id="135651"/>
    <lineage>
        <taxon>Eukaryota</taxon>
        <taxon>Metazoa</taxon>
        <taxon>Ecdysozoa</taxon>
        <taxon>Nematoda</taxon>
        <taxon>Chromadorea</taxon>
        <taxon>Rhabditida</taxon>
        <taxon>Rhabditina</taxon>
        <taxon>Rhabditomorpha</taxon>
        <taxon>Rhabditoidea</taxon>
        <taxon>Rhabditidae</taxon>
        <taxon>Peloderinae</taxon>
        <taxon>Caenorhabditis</taxon>
    </lineage>
</organism>
<dbReference type="InterPro" id="IPR004177">
    <property type="entry name" value="DDHD_dom"/>
</dbReference>
<evidence type="ECO:0000256" key="2">
    <source>
        <dbReference type="SAM" id="MobiDB-lite"/>
    </source>
</evidence>
<dbReference type="InParanoid" id="G0N633"/>
<dbReference type="InterPro" id="IPR058055">
    <property type="entry name" value="PA-PLA1"/>
</dbReference>
<dbReference type="STRING" id="135651.G0N633"/>
<protein>
    <recommendedName>
        <fullName evidence="3">DDHD domain-containing protein</fullName>
    </recommendedName>
</protein>
<evidence type="ECO:0000313" key="5">
    <source>
        <dbReference type="Proteomes" id="UP000008068"/>
    </source>
</evidence>
<dbReference type="OMA" id="YHERASW"/>
<dbReference type="EMBL" id="GL379842">
    <property type="protein sequence ID" value="EGT53591.1"/>
    <property type="molecule type" value="Genomic_DNA"/>
</dbReference>
<keyword evidence="5" id="KW-1185">Reference proteome</keyword>
<name>G0N633_CAEBE</name>
<dbReference type="Pfam" id="PF02862">
    <property type="entry name" value="DDHD"/>
    <property type="match status" value="1"/>
</dbReference>
<feature type="domain" description="DDHD" evidence="3">
    <location>
        <begin position="443"/>
        <end position="596"/>
    </location>
</feature>
<dbReference type="SUPFAM" id="SSF53474">
    <property type="entry name" value="alpha/beta-Hydrolases"/>
    <property type="match status" value="1"/>
</dbReference>
<evidence type="ECO:0000259" key="3">
    <source>
        <dbReference type="PROSITE" id="PS51043"/>
    </source>
</evidence>
<dbReference type="OrthoDB" id="5849464at2759"/>
<dbReference type="SMART" id="SM01127">
    <property type="entry name" value="DDHD"/>
    <property type="match status" value="1"/>
</dbReference>
<dbReference type="HOGENOM" id="CLU_383212_0_0_1"/>
<evidence type="ECO:0000313" key="4">
    <source>
        <dbReference type="EMBL" id="EGT53591.1"/>
    </source>
</evidence>
<proteinExistence type="inferred from homology"/>
<dbReference type="GO" id="GO:0046872">
    <property type="term" value="F:metal ion binding"/>
    <property type="evidence" value="ECO:0007669"/>
    <property type="project" value="InterPro"/>
</dbReference>
<sequence length="722" mass="83991">MKNPNDEPGNDSQKSNNIEELAQDIQDGLKISDSTPNNENGEVTSGKVVYGVFMDTYAPDNASYPVLRKNPEIIVERPLTSDDVDLKCSQIRWTYRNHKDLMWFPFNGRDSLLIEIRHRLDNNMKLDNESELILNALLEDLKKENQELKASGCQRQASTSSSEGDHSDKEEKSEKKIVPVLNSVYKVNHDNTEVKAIYWKNDSKKIRRGVYFTTDNQPIDPIEADCIQNHLRDFVADSSADSEAIPPDLRIEENLYEWTSLFQFTVKRKNDLATPLETYSEEASWHDTYPKVEHLVFVIHGVGHDGNEEGVVESAKLLTEGADAAAKKSSGILFLPIHWRSFIKLDDNVPLDPEIDFGRLKKVFVDTATPDVNLYNTPHYGKKIRNLVVQKLNYLFKKFKRINPTFHGTCSIFGHSLGSVISYDILTDYSEYIEGRATDIKKLKFKVDKLFTVGSPLREFLELRDETAHGKFLETVNRLRIYNIYHPTDLVSRRLEPFADAMYEVILPLQILVPNGIVSKNPTLVVCKTFAKTIWSPMKWAYNTWKAKTRISLGVELPYRLDHQLQKNIRWGELQTHSIYWYHSGFHLFMVNALRKKERNIILKKQVSVKQTTDPEPSLVLITTKYMKNRKKKHYKIHVCAFRMNDPGSSLVLIMTTYKKNRKKKHHKIDFVHRRRRTGVTRELHKHHHHKTATMRQRKWSQCSSKEQFRKRIIRRRRADKC</sequence>
<comment type="similarity">
    <text evidence="1">Belongs to the PA-PLA1 family.</text>
</comment>
<dbReference type="PANTHER" id="PTHR23509:SF48">
    <property type="entry name" value="INTRACELLULAR PHOSPHOLIPASE A1"/>
    <property type="match status" value="1"/>
</dbReference>
<dbReference type="GO" id="GO:0005737">
    <property type="term" value="C:cytoplasm"/>
    <property type="evidence" value="ECO:0007669"/>
    <property type="project" value="TreeGrafter"/>
</dbReference>
<dbReference type="Proteomes" id="UP000008068">
    <property type="component" value="Unassembled WGS sequence"/>
</dbReference>
<dbReference type="PANTHER" id="PTHR23509">
    <property type="entry name" value="PA-PL1 PHOSPHOLIPASE FAMILY"/>
    <property type="match status" value="1"/>
</dbReference>
<evidence type="ECO:0000256" key="1">
    <source>
        <dbReference type="ARBA" id="ARBA00038464"/>
    </source>
</evidence>
<feature type="compositionally biased region" description="Basic and acidic residues" evidence="2">
    <location>
        <begin position="163"/>
        <end position="173"/>
    </location>
</feature>
<feature type="compositionally biased region" description="Basic residues" evidence="2">
    <location>
        <begin position="680"/>
        <end position="699"/>
    </location>
</feature>
<dbReference type="InterPro" id="IPR029058">
    <property type="entry name" value="AB_hydrolase_fold"/>
</dbReference>
<feature type="compositionally biased region" description="Polar residues" evidence="2">
    <location>
        <begin position="32"/>
        <end position="43"/>
    </location>
</feature>